<dbReference type="EMBL" id="CP134879">
    <property type="protein sequence ID" value="WNM24836.1"/>
    <property type="molecule type" value="Genomic_DNA"/>
</dbReference>
<evidence type="ECO:0000313" key="3">
    <source>
        <dbReference type="EMBL" id="WNM27743.1"/>
    </source>
</evidence>
<keyword evidence="1" id="KW-0812">Transmembrane</keyword>
<dbReference type="KEGG" id="dcp:RN607_01695"/>
<evidence type="ECO:0000313" key="2">
    <source>
        <dbReference type="EMBL" id="WNM24836.1"/>
    </source>
</evidence>
<dbReference type="EMBL" id="CP134880">
    <property type="protein sequence ID" value="WNM27743.1"/>
    <property type="molecule type" value="Genomic_DNA"/>
</dbReference>
<feature type="transmembrane region" description="Helical" evidence="1">
    <location>
        <begin position="42"/>
        <end position="60"/>
    </location>
</feature>
<organism evidence="2 4">
    <name type="scientific">Demequina capsici</name>
    <dbReference type="NCBI Taxonomy" id="3075620"/>
    <lineage>
        <taxon>Bacteria</taxon>
        <taxon>Bacillati</taxon>
        <taxon>Actinomycetota</taxon>
        <taxon>Actinomycetes</taxon>
        <taxon>Micrococcales</taxon>
        <taxon>Demequinaceae</taxon>
        <taxon>Demequina</taxon>
    </lineage>
</organism>
<dbReference type="AlphaFoldDB" id="A0AA96FA21"/>
<accession>A0AA96FD70</accession>
<reference evidence="2 4" key="1">
    <citation type="submission" date="2023-09" db="EMBL/GenBank/DDBJ databases">
        <title>Demequina sp. a novel bacteria isolated from Capsicum annuum.</title>
        <authorList>
            <person name="Humaira Z."/>
            <person name="Lee J."/>
            <person name="Cho D."/>
        </authorList>
    </citation>
    <scope>NUCLEOTIDE SEQUENCE [LARGE SCALE GENOMIC DNA]</scope>
    <source>
        <strain evidence="2 4">OYTSA14</strain>
        <strain evidence="3">PMTSA13</strain>
    </source>
</reference>
<evidence type="ECO:0000256" key="1">
    <source>
        <dbReference type="SAM" id="Phobius"/>
    </source>
</evidence>
<dbReference type="RefSeq" id="WP_313499185.1">
    <property type="nucleotide sequence ID" value="NZ_CP134879.1"/>
</dbReference>
<keyword evidence="1" id="KW-1133">Transmembrane helix</keyword>
<sequence length="79" mass="8143">MAQQEKTRTDVIAPEEVTFAATGARTAGEGRWSDRGMATVEYAMVTVAAAAFAGVLAVLIRSDEVRGLLAGVIQGAFGG</sequence>
<dbReference type="InterPro" id="IPR025338">
    <property type="entry name" value="DUF4244"/>
</dbReference>
<keyword evidence="1" id="KW-0472">Membrane</keyword>
<proteinExistence type="predicted"/>
<protein>
    <submittedName>
        <fullName evidence="2">DUF4244 domain-containing protein</fullName>
    </submittedName>
</protein>
<evidence type="ECO:0000313" key="4">
    <source>
        <dbReference type="Proteomes" id="UP001304125"/>
    </source>
</evidence>
<accession>A0AA96FA21</accession>
<dbReference type="Pfam" id="PF14029">
    <property type="entry name" value="DUF4244"/>
    <property type="match status" value="1"/>
</dbReference>
<dbReference type="Proteomes" id="UP001304125">
    <property type="component" value="Chromosome"/>
</dbReference>
<gene>
    <name evidence="2" type="ORF">RN606_01420</name>
    <name evidence="3" type="ORF">RN607_01695</name>
</gene>
<keyword evidence="4" id="KW-1185">Reference proteome</keyword>
<dbReference type="Proteomes" id="UP001303408">
    <property type="component" value="Chromosome"/>
</dbReference>
<name>A0AA96FA21_9MICO</name>